<evidence type="ECO:0000256" key="1">
    <source>
        <dbReference type="SAM" id="Coils"/>
    </source>
</evidence>
<dbReference type="Proteomes" id="UP001633002">
    <property type="component" value="Unassembled WGS sequence"/>
</dbReference>
<keyword evidence="5" id="KW-1185">Reference proteome</keyword>
<feature type="region of interest" description="Disordered" evidence="2">
    <location>
        <begin position="21"/>
        <end position="135"/>
    </location>
</feature>
<dbReference type="Pfam" id="PF00078">
    <property type="entry name" value="RVT_1"/>
    <property type="match status" value="1"/>
</dbReference>
<feature type="compositionally biased region" description="Basic and acidic residues" evidence="2">
    <location>
        <begin position="70"/>
        <end position="86"/>
    </location>
</feature>
<feature type="compositionally biased region" description="Basic and acidic residues" evidence="2">
    <location>
        <begin position="566"/>
        <end position="580"/>
    </location>
</feature>
<dbReference type="PANTHER" id="PTHR31635:SF196">
    <property type="entry name" value="REVERSE TRANSCRIPTASE DOMAIN-CONTAINING PROTEIN-RELATED"/>
    <property type="match status" value="1"/>
</dbReference>
<accession>A0ABD3GBB5</accession>
<keyword evidence="1" id="KW-0175">Coiled coil</keyword>
<reference evidence="4 5" key="1">
    <citation type="submission" date="2024-09" db="EMBL/GenBank/DDBJ databases">
        <title>Chromosome-scale assembly of Riccia sorocarpa.</title>
        <authorList>
            <person name="Paukszto L."/>
        </authorList>
    </citation>
    <scope>NUCLEOTIDE SEQUENCE [LARGE SCALE GENOMIC DNA]</scope>
    <source>
        <strain evidence="4">LP-2024</strain>
        <tissue evidence="4">Aerial parts of the thallus</tissue>
    </source>
</reference>
<evidence type="ECO:0000256" key="2">
    <source>
        <dbReference type="SAM" id="MobiDB-lite"/>
    </source>
</evidence>
<feature type="compositionally biased region" description="Polar residues" evidence="2">
    <location>
        <begin position="636"/>
        <end position="649"/>
    </location>
</feature>
<dbReference type="InterPro" id="IPR026960">
    <property type="entry name" value="RVT-Znf"/>
</dbReference>
<comment type="caution">
    <text evidence="4">The sequence shown here is derived from an EMBL/GenBank/DDBJ whole genome shotgun (WGS) entry which is preliminary data.</text>
</comment>
<dbReference type="PANTHER" id="PTHR31635">
    <property type="entry name" value="REVERSE TRANSCRIPTASE DOMAIN-CONTAINING PROTEIN-RELATED"/>
    <property type="match status" value="1"/>
</dbReference>
<dbReference type="Pfam" id="PF13966">
    <property type="entry name" value="zf-RVT"/>
    <property type="match status" value="1"/>
</dbReference>
<organism evidence="4 5">
    <name type="scientific">Riccia sorocarpa</name>
    <dbReference type="NCBI Taxonomy" id="122646"/>
    <lineage>
        <taxon>Eukaryota</taxon>
        <taxon>Viridiplantae</taxon>
        <taxon>Streptophyta</taxon>
        <taxon>Embryophyta</taxon>
        <taxon>Marchantiophyta</taxon>
        <taxon>Marchantiopsida</taxon>
        <taxon>Marchantiidae</taxon>
        <taxon>Marchantiales</taxon>
        <taxon>Ricciaceae</taxon>
        <taxon>Riccia</taxon>
    </lineage>
</organism>
<feature type="compositionally biased region" description="Acidic residues" evidence="2">
    <location>
        <begin position="622"/>
        <end position="633"/>
    </location>
</feature>
<feature type="domain" description="Reverse transcriptase" evidence="3">
    <location>
        <begin position="983"/>
        <end position="1260"/>
    </location>
</feature>
<evidence type="ECO:0000259" key="3">
    <source>
        <dbReference type="PROSITE" id="PS50878"/>
    </source>
</evidence>
<feature type="region of interest" description="Disordered" evidence="2">
    <location>
        <begin position="509"/>
        <end position="657"/>
    </location>
</feature>
<dbReference type="PROSITE" id="PS50878">
    <property type="entry name" value="RT_POL"/>
    <property type="match status" value="1"/>
</dbReference>
<dbReference type="CDD" id="cd01650">
    <property type="entry name" value="RT_nLTR_like"/>
    <property type="match status" value="1"/>
</dbReference>
<dbReference type="InterPro" id="IPR000477">
    <property type="entry name" value="RT_dom"/>
</dbReference>
<protein>
    <recommendedName>
        <fullName evidence="3">Reverse transcriptase domain-containing protein</fullName>
    </recommendedName>
</protein>
<feature type="compositionally biased region" description="Polar residues" evidence="2">
    <location>
        <begin position="97"/>
        <end position="106"/>
    </location>
</feature>
<feature type="compositionally biased region" description="Polar residues" evidence="2">
    <location>
        <begin position="30"/>
        <end position="55"/>
    </location>
</feature>
<feature type="coiled-coil region" evidence="1">
    <location>
        <begin position="790"/>
        <end position="833"/>
    </location>
</feature>
<evidence type="ECO:0000313" key="4">
    <source>
        <dbReference type="EMBL" id="KAL3675882.1"/>
    </source>
</evidence>
<proteinExistence type="predicted"/>
<evidence type="ECO:0000313" key="5">
    <source>
        <dbReference type="Proteomes" id="UP001633002"/>
    </source>
</evidence>
<sequence>MADSLGNRISASLDLALKQINQNSKSSSSTEEVGSRGNQLSGSLTVPAQNPSRLISTDGLRTATNWSRSEASKGRSARDNGTKGTEEVDFPPLPLSQHPQKQQLGNDKNAGSGSSSSGVGGSGEQIQLDRPNAWNVRPRLGTNRLRKFDNPYLEGVDPSWGSDVLDTEIHALRSASLIIHTPDAMPTRDELERWLEWAVLHDQKIKMTQLRVLGRQIYLLVVSSKDERDKLLQLTPLEFDGCPVIFAPWTPDFNPKHSRVKRVATWVEFPTVDPLFEPLCDKMLSLIGQPTYRTMTRGQNKYPNVRGCVMVEEGKEKPAKLAFQVAGGGVIVQEVRYQEGQQFQPTTGGLSKPRPGRVFTCGLGGSSQQDDDSDDEFTAVKASKSKWGGSGMAGRRSPGIARSNLFEVLAAEDAGSKQMEDVVIKVGEQLQGTVEPVDKIPEEVEEVAVRSERLSEDIAAELGGQGAGTAETVHDSQTAEIDGADIAQTAGEMEDIQHTSVGNWADAVEEEMKESEARGVKGRLPTDPNHTPDRGNKTKKGPGANPNYRKVDTFQELGVQATEGALEDRRENKAEGKDEGVGMGDPPDTSLNTRRKMIFLSKGERGAGKPAAQLVQRPTSQEAEEPAEGLEDGQPDHQTSPRANFSSYTAPGGKAVVDTKRNGRADTVLLISRTLKVIAEGISGYGYGVWAQVEICKGVVGLVAVHAPRKRRHRAAVWEWVRNIVAEGQWVLIGDLNMVESPRDSIGPSPVLKGRTIWRDHPSCVRDARKKWALALGRIRLLLMKVRDNQNKEVEEVADLQGQLQKLRMECQREATRSNQQEFEKVLEKIRQREKLEVQITRVRSRIRWIQEGDAPTKFFFASWKAKLAQESIKLLQLEDGEMLTEEDDILDHVQQTYSTLYDREPEPEEAVLNRQEVLGLMDKKLTEEQNARLRELPDAELIEEVVRSLPKEKSPGIDGVVVEILILSWHFMKDDCIMMVRKVWMAQKLLPRDNRGVIKLIPKTEDTMWLKNWRPITLLTTTYKIIAKIIAGRLKQMLPGLVNRQQTGFIAGRDILENVLSLRLAQEWAQVSRQDAVFVKLDFQKAYDRVSHDFLWDTLKAAGMTEDNVCMIQGLVVGGQSLVHVNGGFTEEFAVRRGVRQGCPLAPLLFALTTQPLMMLLRREEQEGRITGLNIGDSKSLLHQLYADDTGINITLAEANFNQLQQVIGRFEQVSGAKLNLSKSLIMPLAPTRLPGWVYRSGCEVAEAGTSFRYLGISTSCPIDEKKISAGIIKKMESKIAHWANRLLSWPARTILLRHVLAATPLYQLMSVGLDGDGLDALERLCRQFLWGWNEIKNPKTALVAWDRIAQRRQDGGLNWFRFRDKAAAFHIKLVLRLIAGEDTEWSQLAKSLVLKTLRDGSYQRERCQWSFEDTLLLFGVQKIKGSPTMTRILRSWKKVKQLIKWETPEAGIPQHLTLQQALTLTGQGNSEAVNFYNSAIATLRRGRIYTIADGVQATREDCSWTQRLRTHGIFPEEDQLVKIQTLEQFTTRVGLTTLSLWESTGWQWQDGSREFSWGVGVRIWMQKIYKKQNFNEDLNRWWNTQSTAEEWRRRWRLLWGAKISYRKKIWLWRIFQRGYFTGSRAADIGINKGDCDRCRGITEDLDHVLWRCRVLTRRKAGLLQIGATENANVTLLAWIDDSLEKARRDTAQINLLINFTDTAWKERNHISESEPVFTLTENSIDHI</sequence>
<dbReference type="EMBL" id="JBJQOH010000008">
    <property type="protein sequence ID" value="KAL3675882.1"/>
    <property type="molecule type" value="Genomic_DNA"/>
</dbReference>
<gene>
    <name evidence="4" type="ORF">R1sor_025830</name>
</gene>
<name>A0ABD3GBB5_9MARC</name>